<evidence type="ECO:0000256" key="1">
    <source>
        <dbReference type="ARBA" id="ARBA00004651"/>
    </source>
</evidence>
<dbReference type="SUPFAM" id="SSF103481">
    <property type="entry name" value="Multidrug resistance efflux transporter EmrE"/>
    <property type="match status" value="1"/>
</dbReference>
<feature type="transmembrane region" description="Helical" evidence="8">
    <location>
        <begin position="29"/>
        <end position="50"/>
    </location>
</feature>
<keyword evidence="10" id="KW-1185">Reference proteome</keyword>
<dbReference type="Pfam" id="PF00893">
    <property type="entry name" value="Multi_Drug_Res"/>
    <property type="match status" value="1"/>
</dbReference>
<name>A0A3Q9FU36_STRLT</name>
<comment type="subcellular location">
    <subcellularLocation>
        <location evidence="1 7">Cell membrane</location>
        <topology evidence="1 7">Multi-pass membrane protein</topology>
    </subcellularLocation>
</comment>
<feature type="transmembrane region" description="Helical" evidence="8">
    <location>
        <begin position="57"/>
        <end position="78"/>
    </location>
</feature>
<evidence type="ECO:0000256" key="4">
    <source>
        <dbReference type="ARBA" id="ARBA00022692"/>
    </source>
</evidence>
<keyword evidence="3" id="KW-1003">Cell membrane</keyword>
<keyword evidence="2" id="KW-0813">Transport</keyword>
<dbReference type="RefSeq" id="WP_126913236.1">
    <property type="nucleotide sequence ID" value="NZ_CP034587.1"/>
</dbReference>
<comment type="similarity">
    <text evidence="7">Belongs to the drug/metabolite transporter (DMT) superfamily. Small multidrug resistance (SMR) (TC 2.A.7.1) family.</text>
</comment>
<evidence type="ECO:0000256" key="2">
    <source>
        <dbReference type="ARBA" id="ARBA00022448"/>
    </source>
</evidence>
<feature type="transmembrane region" description="Helical" evidence="8">
    <location>
        <begin position="84"/>
        <end position="100"/>
    </location>
</feature>
<evidence type="ECO:0000256" key="5">
    <source>
        <dbReference type="ARBA" id="ARBA00022989"/>
    </source>
</evidence>
<evidence type="ECO:0000256" key="8">
    <source>
        <dbReference type="SAM" id="Phobius"/>
    </source>
</evidence>
<dbReference type="Proteomes" id="UP000267900">
    <property type="component" value="Chromosome"/>
</dbReference>
<dbReference type="FunFam" id="1.10.3730.20:FF:000001">
    <property type="entry name" value="Quaternary ammonium compound resistance transporter SugE"/>
    <property type="match status" value="1"/>
</dbReference>
<dbReference type="GO" id="GO:0022857">
    <property type="term" value="F:transmembrane transporter activity"/>
    <property type="evidence" value="ECO:0007669"/>
    <property type="project" value="InterPro"/>
</dbReference>
<evidence type="ECO:0000256" key="6">
    <source>
        <dbReference type="ARBA" id="ARBA00023136"/>
    </source>
</evidence>
<dbReference type="Gene3D" id="1.10.3730.20">
    <property type="match status" value="1"/>
</dbReference>
<dbReference type="InterPro" id="IPR000390">
    <property type="entry name" value="Small_drug/metabolite_transptr"/>
</dbReference>
<dbReference type="PANTHER" id="PTHR30561:SF0">
    <property type="entry name" value="GUANIDINIUM EXPORTER"/>
    <property type="match status" value="1"/>
</dbReference>
<reference evidence="9 10" key="1">
    <citation type="submission" date="2018-12" db="EMBL/GenBank/DDBJ databases">
        <title>The whole draft genome of Streptomyce luteoverticillatus CGMCC 15060.</title>
        <authorList>
            <person name="Feng Z."/>
            <person name="Chen G."/>
            <person name="Zhang J."/>
            <person name="Zhu H."/>
            <person name="Yu X."/>
            <person name="Zhang W."/>
            <person name="Zhang X."/>
        </authorList>
    </citation>
    <scope>NUCLEOTIDE SEQUENCE [LARGE SCALE GENOMIC DNA]</scope>
    <source>
        <strain evidence="9 10">CGMCC 15060</strain>
    </source>
</reference>
<evidence type="ECO:0000256" key="3">
    <source>
        <dbReference type="ARBA" id="ARBA00022475"/>
    </source>
</evidence>
<proteinExistence type="inferred from homology"/>
<evidence type="ECO:0000256" key="7">
    <source>
        <dbReference type="RuleBase" id="RU003942"/>
    </source>
</evidence>
<dbReference type="GO" id="GO:0005886">
    <property type="term" value="C:plasma membrane"/>
    <property type="evidence" value="ECO:0007669"/>
    <property type="project" value="UniProtKB-SubCell"/>
</dbReference>
<sequence>MAWIYLLIAIAFEIVFALGANASKGFTRLWISLITLVGIVGGIYFISLALRTLDVSVGYTIWTSVGALGTVVLGAVIFKEKITPAKLLCFAAIIGGVVGLKSMGAA</sequence>
<evidence type="ECO:0000313" key="9">
    <source>
        <dbReference type="EMBL" id="AZQ70674.1"/>
    </source>
</evidence>
<dbReference type="InterPro" id="IPR037185">
    <property type="entry name" value="EmrE-like"/>
</dbReference>
<keyword evidence="6 8" id="KW-0472">Membrane</keyword>
<keyword evidence="4 7" id="KW-0812">Transmembrane</keyword>
<dbReference type="OrthoDB" id="21828at2"/>
<dbReference type="EMBL" id="CP034587">
    <property type="protein sequence ID" value="AZQ70674.1"/>
    <property type="molecule type" value="Genomic_DNA"/>
</dbReference>
<dbReference type="InterPro" id="IPR045324">
    <property type="entry name" value="Small_multidrug_res"/>
</dbReference>
<gene>
    <name evidence="9" type="ORF">EKH77_05065</name>
</gene>
<dbReference type="AlphaFoldDB" id="A0A3Q9FU36"/>
<keyword evidence="5 8" id="KW-1133">Transmembrane helix</keyword>
<dbReference type="PANTHER" id="PTHR30561">
    <property type="entry name" value="SMR FAMILY PROTON-DEPENDENT DRUG EFFLUX TRANSPORTER SUGE"/>
    <property type="match status" value="1"/>
</dbReference>
<evidence type="ECO:0000313" key="10">
    <source>
        <dbReference type="Proteomes" id="UP000267900"/>
    </source>
</evidence>
<organism evidence="9 10">
    <name type="scientific">Streptomyces luteoverticillatus</name>
    <name type="common">Streptoverticillium luteoverticillatus</name>
    <dbReference type="NCBI Taxonomy" id="66425"/>
    <lineage>
        <taxon>Bacteria</taxon>
        <taxon>Bacillati</taxon>
        <taxon>Actinomycetota</taxon>
        <taxon>Actinomycetes</taxon>
        <taxon>Kitasatosporales</taxon>
        <taxon>Streptomycetaceae</taxon>
        <taxon>Streptomyces</taxon>
    </lineage>
</organism>
<protein>
    <submittedName>
        <fullName evidence="9">Multidrug efflux SMR transporter</fullName>
    </submittedName>
</protein>
<accession>A0A3Q9FU36</accession>